<protein>
    <submittedName>
        <fullName evidence="2">Uncharacterized protein</fullName>
    </submittedName>
</protein>
<keyword evidence="1" id="KW-0812">Transmembrane</keyword>
<dbReference type="EMBL" id="HG315671">
    <property type="protein sequence ID" value="CDF79755.1"/>
    <property type="molecule type" value="Genomic_DNA"/>
</dbReference>
<accession>T2KM01</accession>
<organism evidence="2 3">
    <name type="scientific">Formosa agariphila (strain DSM 15362 / KCTC 12365 / LMG 23005 / KMM 3901 / M-2Alg 35-1)</name>
    <dbReference type="NCBI Taxonomy" id="1347342"/>
    <lineage>
        <taxon>Bacteria</taxon>
        <taxon>Pseudomonadati</taxon>
        <taxon>Bacteroidota</taxon>
        <taxon>Flavobacteriia</taxon>
        <taxon>Flavobacteriales</taxon>
        <taxon>Flavobacteriaceae</taxon>
        <taxon>Formosa</taxon>
    </lineage>
</organism>
<dbReference type="RefSeq" id="WP_038530200.1">
    <property type="nucleotide sequence ID" value="NZ_HG315671.1"/>
</dbReference>
<evidence type="ECO:0000313" key="2">
    <source>
        <dbReference type="EMBL" id="CDF79755.1"/>
    </source>
</evidence>
<keyword evidence="1" id="KW-0472">Membrane</keyword>
<evidence type="ECO:0000313" key="3">
    <source>
        <dbReference type="Proteomes" id="UP000016160"/>
    </source>
</evidence>
<proteinExistence type="predicted"/>
<keyword evidence="1" id="KW-1133">Transmembrane helix</keyword>
<feature type="transmembrane region" description="Helical" evidence="1">
    <location>
        <begin position="30"/>
        <end position="48"/>
    </location>
</feature>
<name>T2KM01_FORAG</name>
<gene>
    <name evidence="2" type="ORF">BN863_20430</name>
</gene>
<dbReference type="PATRIC" id="fig|1347342.6.peg.2047"/>
<evidence type="ECO:0000256" key="1">
    <source>
        <dbReference type="SAM" id="Phobius"/>
    </source>
</evidence>
<dbReference type="Proteomes" id="UP000016160">
    <property type="component" value="Chromosome"/>
</dbReference>
<sequence length="71" mass="8063">MFSDKTSFILTVAVALGFTICGLLDILDNFVVITLLLIGFVLIVVNLFTHDKVHVEEYEKPRATKEDFEPY</sequence>
<dbReference type="OrthoDB" id="1449946at2"/>
<reference evidence="2 3" key="1">
    <citation type="journal article" date="2013" name="Appl. Environ. Microbiol.">
        <title>The genome of the alga-associated marine flavobacterium Formosa agariphila KMM 3901T reveals a broad potential for degradation of algal polysaccharides.</title>
        <authorList>
            <person name="Mann A.J."/>
            <person name="Hahnke R.L."/>
            <person name="Huang S."/>
            <person name="Werner J."/>
            <person name="Xing P."/>
            <person name="Barbeyron T."/>
            <person name="Huettel B."/>
            <person name="Stueber K."/>
            <person name="Reinhardt R."/>
            <person name="Harder J."/>
            <person name="Gloeckner F.O."/>
            <person name="Amann R.I."/>
            <person name="Teeling H."/>
        </authorList>
    </citation>
    <scope>NUCLEOTIDE SEQUENCE [LARGE SCALE GENOMIC DNA]</scope>
    <source>
        <strain evidence="3">DSM 15362 / KCTC 12365 / LMG 23005 / KMM 3901</strain>
    </source>
</reference>
<dbReference type="HOGENOM" id="CLU_2734128_0_0_10"/>
<keyword evidence="3" id="KW-1185">Reference proteome</keyword>
<dbReference type="STRING" id="1347342.BN863_20430"/>
<dbReference type="AlphaFoldDB" id="T2KM01"/>
<feature type="transmembrane region" description="Helical" evidence="1">
    <location>
        <begin position="7"/>
        <end position="24"/>
    </location>
</feature>